<dbReference type="InterPro" id="IPR015797">
    <property type="entry name" value="NUDIX_hydrolase-like_dom_sf"/>
</dbReference>
<dbReference type="GO" id="GO:0016787">
    <property type="term" value="F:hydrolase activity"/>
    <property type="evidence" value="ECO:0007669"/>
    <property type="project" value="UniProtKB-KW"/>
</dbReference>
<gene>
    <name evidence="6" type="ORF">HEB94_007189</name>
</gene>
<name>A0A927N0G5_9ACTN</name>
<dbReference type="PRINTS" id="PR00502">
    <property type="entry name" value="NUDIXFAMILY"/>
</dbReference>
<dbReference type="EMBL" id="JADBEM010000001">
    <property type="protein sequence ID" value="MBE1610341.1"/>
    <property type="molecule type" value="Genomic_DNA"/>
</dbReference>
<comment type="caution">
    <text evidence="6">The sequence shown here is derived from an EMBL/GenBank/DDBJ whole genome shotgun (WGS) entry which is preliminary data.</text>
</comment>
<protein>
    <submittedName>
        <fullName evidence="6">8-oxo-dGTP pyrophosphatase MutT (NUDIX family)</fullName>
    </submittedName>
</protein>
<dbReference type="RefSeq" id="WP_192753723.1">
    <property type="nucleotide sequence ID" value="NZ_BAABJL010000095.1"/>
</dbReference>
<evidence type="ECO:0000259" key="5">
    <source>
        <dbReference type="PROSITE" id="PS51462"/>
    </source>
</evidence>
<comment type="cofactor">
    <cofactor evidence="1">
        <name>Mg(2+)</name>
        <dbReference type="ChEBI" id="CHEBI:18420"/>
    </cofactor>
</comment>
<dbReference type="PROSITE" id="PS00893">
    <property type="entry name" value="NUDIX_BOX"/>
    <property type="match status" value="1"/>
</dbReference>
<dbReference type="InterPro" id="IPR000086">
    <property type="entry name" value="NUDIX_hydrolase_dom"/>
</dbReference>
<dbReference type="AlphaFoldDB" id="A0A927N0G5"/>
<evidence type="ECO:0000256" key="4">
    <source>
        <dbReference type="RuleBase" id="RU003476"/>
    </source>
</evidence>
<dbReference type="InterPro" id="IPR020476">
    <property type="entry name" value="Nudix_hydrolase"/>
</dbReference>
<dbReference type="Proteomes" id="UP000638648">
    <property type="component" value="Unassembled WGS sequence"/>
</dbReference>
<reference evidence="6" key="1">
    <citation type="submission" date="2020-10" db="EMBL/GenBank/DDBJ databases">
        <title>Sequencing the genomes of 1000 actinobacteria strains.</title>
        <authorList>
            <person name="Klenk H.-P."/>
        </authorList>
    </citation>
    <scope>NUCLEOTIDE SEQUENCE</scope>
    <source>
        <strain evidence="6">DSM 45354</strain>
    </source>
</reference>
<keyword evidence="3 4" id="KW-0378">Hydrolase</keyword>
<organism evidence="6 7">
    <name type="scientific">Actinopolymorpha pittospori</name>
    <dbReference type="NCBI Taxonomy" id="648752"/>
    <lineage>
        <taxon>Bacteria</taxon>
        <taxon>Bacillati</taxon>
        <taxon>Actinomycetota</taxon>
        <taxon>Actinomycetes</taxon>
        <taxon>Propionibacteriales</taxon>
        <taxon>Actinopolymorphaceae</taxon>
        <taxon>Actinopolymorpha</taxon>
    </lineage>
</organism>
<dbReference type="InterPro" id="IPR020084">
    <property type="entry name" value="NUDIX_hydrolase_CS"/>
</dbReference>
<dbReference type="PANTHER" id="PTHR43046">
    <property type="entry name" value="GDP-MANNOSE MANNOSYL HYDROLASE"/>
    <property type="match status" value="1"/>
</dbReference>
<feature type="domain" description="Nudix hydrolase" evidence="5">
    <location>
        <begin position="39"/>
        <end position="167"/>
    </location>
</feature>
<proteinExistence type="inferred from homology"/>
<evidence type="ECO:0000313" key="7">
    <source>
        <dbReference type="Proteomes" id="UP000638648"/>
    </source>
</evidence>
<dbReference type="Gene3D" id="3.90.79.10">
    <property type="entry name" value="Nucleoside Triphosphate Pyrophosphohydrolase"/>
    <property type="match status" value="1"/>
</dbReference>
<evidence type="ECO:0000256" key="1">
    <source>
        <dbReference type="ARBA" id="ARBA00001946"/>
    </source>
</evidence>
<evidence type="ECO:0000313" key="6">
    <source>
        <dbReference type="EMBL" id="MBE1610341.1"/>
    </source>
</evidence>
<sequence length="187" mass="20659">MRWTVHSERAIYDSRWVRLALADVEVPGLRRFDHHVLRMPLPAAGTVVHDPDRGLLLLYRHRFITDTWGWEVPAGAVEPGETPEQGAAREVVEETGWRPGPLRALTTYHPSNGIADQRFHLFLAAGATHVGAPSDPSESERIAWVPLPEVRHIVSRGEMRDGLSLTAVLYALALGQLDGAGELDGRA</sequence>
<dbReference type="Pfam" id="PF00293">
    <property type="entry name" value="NUDIX"/>
    <property type="match status" value="1"/>
</dbReference>
<dbReference type="PANTHER" id="PTHR43046:SF14">
    <property type="entry name" value="MUTT_NUDIX FAMILY PROTEIN"/>
    <property type="match status" value="1"/>
</dbReference>
<evidence type="ECO:0000256" key="2">
    <source>
        <dbReference type="ARBA" id="ARBA00005582"/>
    </source>
</evidence>
<dbReference type="PROSITE" id="PS51462">
    <property type="entry name" value="NUDIX"/>
    <property type="match status" value="1"/>
</dbReference>
<dbReference type="CDD" id="cd03424">
    <property type="entry name" value="NUDIX_ADPRase_Nudt5_UGPPase_Nudt14"/>
    <property type="match status" value="1"/>
</dbReference>
<keyword evidence="7" id="KW-1185">Reference proteome</keyword>
<accession>A0A927N0G5</accession>
<evidence type="ECO:0000256" key="3">
    <source>
        <dbReference type="ARBA" id="ARBA00022801"/>
    </source>
</evidence>
<dbReference type="SUPFAM" id="SSF55811">
    <property type="entry name" value="Nudix"/>
    <property type="match status" value="1"/>
</dbReference>
<comment type="similarity">
    <text evidence="2 4">Belongs to the Nudix hydrolase family.</text>
</comment>